<feature type="region of interest" description="Disordered" evidence="1">
    <location>
        <begin position="41"/>
        <end position="60"/>
    </location>
</feature>
<reference evidence="2" key="1">
    <citation type="journal article" date="2020" name="Stud. Mycol.">
        <title>101 Dothideomycetes genomes: a test case for predicting lifestyles and emergence of pathogens.</title>
        <authorList>
            <person name="Haridas S."/>
            <person name="Albert R."/>
            <person name="Binder M."/>
            <person name="Bloem J."/>
            <person name="Labutti K."/>
            <person name="Salamov A."/>
            <person name="Andreopoulos B."/>
            <person name="Baker S."/>
            <person name="Barry K."/>
            <person name="Bills G."/>
            <person name="Bluhm B."/>
            <person name="Cannon C."/>
            <person name="Castanera R."/>
            <person name="Culley D."/>
            <person name="Daum C."/>
            <person name="Ezra D."/>
            <person name="Gonzalez J."/>
            <person name="Henrissat B."/>
            <person name="Kuo A."/>
            <person name="Liang C."/>
            <person name="Lipzen A."/>
            <person name="Lutzoni F."/>
            <person name="Magnuson J."/>
            <person name="Mondo S."/>
            <person name="Nolan M."/>
            <person name="Ohm R."/>
            <person name="Pangilinan J."/>
            <person name="Park H.-J."/>
            <person name="Ramirez L."/>
            <person name="Alfaro M."/>
            <person name="Sun H."/>
            <person name="Tritt A."/>
            <person name="Yoshinaga Y."/>
            <person name="Zwiers L.-H."/>
            <person name="Turgeon B."/>
            <person name="Goodwin S."/>
            <person name="Spatafora J."/>
            <person name="Crous P."/>
            <person name="Grigoriev I."/>
        </authorList>
    </citation>
    <scope>NUCLEOTIDE SEQUENCE</scope>
    <source>
        <strain evidence="2">CBS 109.77</strain>
    </source>
</reference>
<organism evidence="2 3">
    <name type="scientific">Melanomma pulvis-pyrius CBS 109.77</name>
    <dbReference type="NCBI Taxonomy" id="1314802"/>
    <lineage>
        <taxon>Eukaryota</taxon>
        <taxon>Fungi</taxon>
        <taxon>Dikarya</taxon>
        <taxon>Ascomycota</taxon>
        <taxon>Pezizomycotina</taxon>
        <taxon>Dothideomycetes</taxon>
        <taxon>Pleosporomycetidae</taxon>
        <taxon>Pleosporales</taxon>
        <taxon>Melanommataceae</taxon>
        <taxon>Melanomma</taxon>
    </lineage>
</organism>
<feature type="region of interest" description="Disordered" evidence="1">
    <location>
        <begin position="1"/>
        <end position="27"/>
    </location>
</feature>
<accession>A0A6A6XE47</accession>
<protein>
    <submittedName>
        <fullName evidence="2">Uncharacterized protein</fullName>
    </submittedName>
</protein>
<feature type="region of interest" description="Disordered" evidence="1">
    <location>
        <begin position="212"/>
        <end position="241"/>
    </location>
</feature>
<evidence type="ECO:0000256" key="1">
    <source>
        <dbReference type="SAM" id="MobiDB-lite"/>
    </source>
</evidence>
<dbReference type="Proteomes" id="UP000799757">
    <property type="component" value="Unassembled WGS sequence"/>
</dbReference>
<evidence type="ECO:0000313" key="3">
    <source>
        <dbReference type="Proteomes" id="UP000799757"/>
    </source>
</evidence>
<feature type="compositionally biased region" description="Low complexity" evidence="1">
    <location>
        <begin position="41"/>
        <end position="50"/>
    </location>
</feature>
<evidence type="ECO:0000313" key="2">
    <source>
        <dbReference type="EMBL" id="KAF2794850.1"/>
    </source>
</evidence>
<name>A0A6A6XE47_9PLEO</name>
<keyword evidence="3" id="KW-1185">Reference proteome</keyword>
<proteinExistence type="predicted"/>
<feature type="compositionally biased region" description="Basic residues" evidence="1">
    <location>
        <begin position="1"/>
        <end position="14"/>
    </location>
</feature>
<dbReference type="EMBL" id="MU001878">
    <property type="protein sequence ID" value="KAF2794850.1"/>
    <property type="molecule type" value="Genomic_DNA"/>
</dbReference>
<gene>
    <name evidence="2" type="ORF">K505DRAFT_336587</name>
</gene>
<sequence length="241" mass="26546">MLHLHHHHHTKHHPHNDENSDHPNLNTSSITVIPAAAAAATPATAMSSNTPTPPPIPAPELDLYRAHLSITQDGTRHLDRLGAKSRWRPAPLETQAQEKLALLGRDKKRGWFDKEKEAVVKGLRGLVAEFDARKGEVLRGLGVRVEGLFDTAVLAYPDATSFDVRMDRHDDGRIEAVLFVDEERGSKGLGSGVMGFEDAVAELKREVAAVQEERERGARGVGGGDEEVKERPEDEEGFWQS</sequence>
<dbReference type="AlphaFoldDB" id="A0A6A6XE47"/>